<evidence type="ECO:0000256" key="1">
    <source>
        <dbReference type="SAM" id="MobiDB-lite"/>
    </source>
</evidence>
<reference evidence="2" key="1">
    <citation type="submission" date="2021-06" db="EMBL/GenBank/DDBJ databases">
        <authorList>
            <person name="Kallberg Y."/>
            <person name="Tangrot J."/>
            <person name="Rosling A."/>
        </authorList>
    </citation>
    <scope>NUCLEOTIDE SEQUENCE</scope>
    <source>
        <strain evidence="2">BR232B</strain>
    </source>
</reference>
<feature type="compositionally biased region" description="Basic and acidic residues" evidence="1">
    <location>
        <begin position="188"/>
        <end position="217"/>
    </location>
</feature>
<accession>A0A9N9BNB3</accession>
<feature type="compositionally biased region" description="Basic residues" evidence="1">
    <location>
        <begin position="218"/>
        <end position="231"/>
    </location>
</feature>
<feature type="region of interest" description="Disordered" evidence="1">
    <location>
        <begin position="166"/>
        <end position="242"/>
    </location>
</feature>
<name>A0A9N9BNB3_9GLOM</name>
<feature type="compositionally biased region" description="Acidic residues" evidence="1">
    <location>
        <begin position="178"/>
        <end position="187"/>
    </location>
</feature>
<evidence type="ECO:0000313" key="3">
    <source>
        <dbReference type="Proteomes" id="UP000789739"/>
    </source>
</evidence>
<proteinExistence type="predicted"/>
<sequence length="242" mass="27754">MTHTDHDNLMENGHYQQQHQLQQQNPLQQPQAPVTFEDSLLNILYDNVFFSSREESAYSPQYSLASFDTQESLFGHSHANYIQINGDNLYEKTGKLLSNALSSRADAENNWKYSSAFSDDTRHMGFVRALLTHNIKGDFRLHPYGDDIDSSDTSSHDADIFPSADTVEQDAASQLPDFSDEHDDTDDVISRERDITNNAVGKDKTDNNVIKENERKSRYGRRRRSRVKRLQNARNPQSKEPK</sequence>
<organism evidence="2 3">
    <name type="scientific">Paraglomus brasilianum</name>
    <dbReference type="NCBI Taxonomy" id="144538"/>
    <lineage>
        <taxon>Eukaryota</taxon>
        <taxon>Fungi</taxon>
        <taxon>Fungi incertae sedis</taxon>
        <taxon>Mucoromycota</taxon>
        <taxon>Glomeromycotina</taxon>
        <taxon>Glomeromycetes</taxon>
        <taxon>Paraglomerales</taxon>
        <taxon>Paraglomeraceae</taxon>
        <taxon>Paraglomus</taxon>
    </lineage>
</organism>
<dbReference type="AlphaFoldDB" id="A0A9N9BNB3"/>
<dbReference type="Proteomes" id="UP000789739">
    <property type="component" value="Unassembled WGS sequence"/>
</dbReference>
<comment type="caution">
    <text evidence="2">The sequence shown here is derived from an EMBL/GenBank/DDBJ whole genome shotgun (WGS) entry which is preliminary data.</text>
</comment>
<protein>
    <submittedName>
        <fullName evidence="2">10397_t:CDS:1</fullName>
    </submittedName>
</protein>
<keyword evidence="3" id="KW-1185">Reference proteome</keyword>
<dbReference type="EMBL" id="CAJVPI010000811">
    <property type="protein sequence ID" value="CAG8573993.1"/>
    <property type="molecule type" value="Genomic_DNA"/>
</dbReference>
<gene>
    <name evidence="2" type="ORF">PBRASI_LOCUS6253</name>
</gene>
<evidence type="ECO:0000313" key="2">
    <source>
        <dbReference type="EMBL" id="CAG8573993.1"/>
    </source>
</evidence>